<protein>
    <submittedName>
        <fullName evidence="3">Uncharacterized protein</fullName>
    </submittedName>
</protein>
<organism evidence="3 4">
    <name type="scientific">Anguilla anguilla</name>
    <name type="common">European freshwater eel</name>
    <name type="synonym">Muraena anguilla</name>
    <dbReference type="NCBI Taxonomy" id="7936"/>
    <lineage>
        <taxon>Eukaryota</taxon>
        <taxon>Metazoa</taxon>
        <taxon>Chordata</taxon>
        <taxon>Craniata</taxon>
        <taxon>Vertebrata</taxon>
        <taxon>Euteleostomi</taxon>
        <taxon>Actinopterygii</taxon>
        <taxon>Neopterygii</taxon>
        <taxon>Teleostei</taxon>
        <taxon>Anguilliformes</taxon>
        <taxon>Anguillidae</taxon>
        <taxon>Anguilla</taxon>
    </lineage>
</organism>
<dbReference type="GO" id="GO:0016020">
    <property type="term" value="C:membrane"/>
    <property type="evidence" value="ECO:0007669"/>
    <property type="project" value="TreeGrafter"/>
</dbReference>
<dbReference type="GO" id="GO:0005576">
    <property type="term" value="C:extracellular region"/>
    <property type="evidence" value="ECO:0007669"/>
    <property type="project" value="InterPro"/>
</dbReference>
<feature type="transmembrane region" description="Helical" evidence="2">
    <location>
        <begin position="304"/>
        <end position="324"/>
    </location>
</feature>
<dbReference type="EMBL" id="JAFIRN010000017">
    <property type="protein sequence ID" value="KAG5832546.1"/>
    <property type="molecule type" value="Genomic_DNA"/>
</dbReference>
<evidence type="ECO:0000313" key="3">
    <source>
        <dbReference type="EMBL" id="KAG5832546.1"/>
    </source>
</evidence>
<keyword evidence="2" id="KW-1133">Transmembrane helix</keyword>
<evidence type="ECO:0000256" key="2">
    <source>
        <dbReference type="SAM" id="Phobius"/>
    </source>
</evidence>
<dbReference type="GO" id="GO:0008289">
    <property type="term" value="F:lipid binding"/>
    <property type="evidence" value="ECO:0007669"/>
    <property type="project" value="InterPro"/>
</dbReference>
<keyword evidence="2" id="KW-0812">Transmembrane</keyword>
<name>A0A9D3LLB2_ANGAN</name>
<dbReference type="PANTHER" id="PTHR14096:SF57">
    <property type="entry name" value="APOLIPOPROTEIN L4"/>
    <property type="match status" value="1"/>
</dbReference>
<keyword evidence="2" id="KW-0472">Membrane</keyword>
<dbReference type="AlphaFoldDB" id="A0A9D3LLB2"/>
<feature type="transmembrane region" description="Helical" evidence="2">
    <location>
        <begin position="330"/>
        <end position="351"/>
    </location>
</feature>
<proteinExistence type="inferred from homology"/>
<keyword evidence="4" id="KW-1185">Reference proteome</keyword>
<comment type="caution">
    <text evidence="3">The sequence shown here is derived from an EMBL/GenBank/DDBJ whole genome shotgun (WGS) entry which is preliminary data.</text>
</comment>
<gene>
    <name evidence="3" type="ORF">ANANG_G00292290</name>
</gene>
<dbReference type="InterPro" id="IPR008405">
    <property type="entry name" value="ApoL"/>
</dbReference>
<dbReference type="Proteomes" id="UP001044222">
    <property type="component" value="Chromosome 17"/>
</dbReference>
<reference evidence="3" key="1">
    <citation type="submission" date="2021-01" db="EMBL/GenBank/DDBJ databases">
        <title>A chromosome-scale assembly of European eel, Anguilla anguilla.</title>
        <authorList>
            <person name="Henkel C."/>
            <person name="Jong-Raadsen S.A."/>
            <person name="Dufour S."/>
            <person name="Weltzien F.-A."/>
            <person name="Palstra A.P."/>
            <person name="Pelster B."/>
            <person name="Spaink H.P."/>
            <person name="Van Den Thillart G.E."/>
            <person name="Jansen H."/>
            <person name="Zahm M."/>
            <person name="Klopp C."/>
            <person name="Cedric C."/>
            <person name="Louis A."/>
            <person name="Berthelot C."/>
            <person name="Parey E."/>
            <person name="Roest Crollius H."/>
            <person name="Montfort J."/>
            <person name="Robinson-Rechavi M."/>
            <person name="Bucao C."/>
            <person name="Bouchez O."/>
            <person name="Gislard M."/>
            <person name="Lluch J."/>
            <person name="Milhes M."/>
            <person name="Lampietro C."/>
            <person name="Lopez Roques C."/>
            <person name="Donnadieu C."/>
            <person name="Braasch I."/>
            <person name="Desvignes T."/>
            <person name="Postlethwait J."/>
            <person name="Bobe J."/>
            <person name="Guiguen Y."/>
            <person name="Dirks R."/>
        </authorList>
    </citation>
    <scope>NUCLEOTIDE SEQUENCE</scope>
    <source>
        <strain evidence="3">Tag_6206</strain>
        <tissue evidence="3">Liver</tissue>
    </source>
</reference>
<sequence length="561" mass="61775">MVHTREELDQLAAEYTSDTLSCIHTVQDFCDRHSKWLIQRETELEMMRDIIVRAEKINLTSDHFKKSENKLKAFGEFLWSKVSQVTAESRAQELEKELECLLQDTLKGLEKLTLFLEAVEKLAVTSLSFFREENPLCRLPTGTSAAAVRSVIASARRACPLLIHFQRDAGDFFLPSLVNAESLAFQLDKYMRVSQELCEKLQKSSDSISFLGMNYGKEKQACKNDPCSNLTNEAIQTMFDHLTHLTNIRLDRHFRMAYLFKGAALRFVGLLSQRSSRMRQFLEALEEAAVQLDRMKMGASISSVAGSSVGFVGGVVSIVGLALAPVTAGASVILTLVGVGLGITSGVNSLATGITELSVNSYHGKKSNEIFQSYMEDVETILECLEQAASPIILNSVPHVRNVAAGVAILVKTTGMVGKGIDTAVDCASAMKVLKSDEMVSSVAKVVSQEVKAARNVPNMAADLTDFGQLAKGTPLALSKSARAGFIALNSIFMGLDLFFICKDSISLAKGSKNDVSKVIRGRASLWKTELDAWERIHRSLCIGIWKFRKSMEVLQRPFYS</sequence>
<evidence type="ECO:0000313" key="4">
    <source>
        <dbReference type="Proteomes" id="UP001044222"/>
    </source>
</evidence>
<dbReference type="GO" id="GO:0042157">
    <property type="term" value="P:lipoprotein metabolic process"/>
    <property type="evidence" value="ECO:0007669"/>
    <property type="project" value="InterPro"/>
</dbReference>
<evidence type="ECO:0000256" key="1">
    <source>
        <dbReference type="ARBA" id="ARBA00010090"/>
    </source>
</evidence>
<dbReference type="GO" id="GO:0006869">
    <property type="term" value="P:lipid transport"/>
    <property type="evidence" value="ECO:0007669"/>
    <property type="project" value="InterPro"/>
</dbReference>
<accession>A0A9D3LLB2</accession>
<dbReference type="PANTHER" id="PTHR14096">
    <property type="entry name" value="APOLIPOPROTEIN L"/>
    <property type="match status" value="1"/>
</dbReference>
<comment type="similarity">
    <text evidence="1">Belongs to the apolipoprotein L family.</text>
</comment>
<dbReference type="Pfam" id="PF05461">
    <property type="entry name" value="ApoL"/>
    <property type="match status" value="1"/>
</dbReference>